<reference evidence="4" key="1">
    <citation type="journal article" date="2014" name="Int. J. Syst. Evol. Microbiol.">
        <title>Complete genome sequence of Corynebacterium casei LMG S-19264T (=DSM 44701T), isolated from a smear-ripened cheese.</title>
        <authorList>
            <consortium name="US DOE Joint Genome Institute (JGI-PGF)"/>
            <person name="Walter F."/>
            <person name="Albersmeier A."/>
            <person name="Kalinowski J."/>
            <person name="Ruckert C."/>
        </authorList>
    </citation>
    <scope>NUCLEOTIDE SEQUENCE</scope>
    <source>
        <strain evidence="4">KCTC 32296</strain>
    </source>
</reference>
<evidence type="ECO:0000256" key="2">
    <source>
        <dbReference type="ARBA" id="ARBA00022723"/>
    </source>
</evidence>
<keyword evidence="5" id="KW-1185">Reference proteome</keyword>
<feature type="binding site" evidence="3">
    <location>
        <position position="50"/>
    </location>
    <ligand>
        <name>a divalent metal cation</name>
        <dbReference type="ChEBI" id="CHEBI:60240"/>
    </ligand>
</feature>
<organism evidence="4 5">
    <name type="scientific">Asticcacaulis endophyticus</name>
    <dbReference type="NCBI Taxonomy" id="1395890"/>
    <lineage>
        <taxon>Bacteria</taxon>
        <taxon>Pseudomonadati</taxon>
        <taxon>Pseudomonadota</taxon>
        <taxon>Alphaproteobacteria</taxon>
        <taxon>Caulobacterales</taxon>
        <taxon>Caulobacteraceae</taxon>
        <taxon>Asticcacaulis</taxon>
    </lineage>
</organism>
<dbReference type="EMBL" id="BMZB01000001">
    <property type="protein sequence ID" value="GGZ29130.1"/>
    <property type="molecule type" value="Genomic_DNA"/>
</dbReference>
<proteinExistence type="inferred from homology"/>
<evidence type="ECO:0000313" key="5">
    <source>
        <dbReference type="Proteomes" id="UP000662572"/>
    </source>
</evidence>
<dbReference type="GO" id="GO:0046872">
    <property type="term" value="F:metal ion binding"/>
    <property type="evidence" value="ECO:0007669"/>
    <property type="project" value="UniProtKB-KW"/>
</dbReference>
<dbReference type="AlphaFoldDB" id="A0A918URW2"/>
<dbReference type="Gene3D" id="1.20.120.450">
    <property type="entry name" value="dinb family like domain"/>
    <property type="match status" value="1"/>
</dbReference>
<dbReference type="InterPro" id="IPR034660">
    <property type="entry name" value="DinB/YfiT-like"/>
</dbReference>
<dbReference type="SUPFAM" id="SSF109854">
    <property type="entry name" value="DinB/YfiT-like putative metalloenzymes"/>
    <property type="match status" value="1"/>
</dbReference>
<evidence type="ECO:0000313" key="4">
    <source>
        <dbReference type="EMBL" id="GGZ29130.1"/>
    </source>
</evidence>
<keyword evidence="2 3" id="KW-0479">Metal-binding</keyword>
<dbReference type="Pfam" id="PF05163">
    <property type="entry name" value="DinB"/>
    <property type="match status" value="1"/>
</dbReference>
<feature type="binding site" evidence="3">
    <location>
        <position position="149"/>
    </location>
    <ligand>
        <name>a divalent metal cation</name>
        <dbReference type="ChEBI" id="CHEBI:60240"/>
    </ligand>
</feature>
<sequence length="176" mass="19384">MTQKAALHLLAQYNQWMNAKLIAAIRPISHDDLWADRGAFFGSVMGTLNHLIVADIIWGKRLAGHAASSALTPIHDYPIPSGLNAVLFERLDDYIPARQALDHLMITYIDSLGDAALESPLSYVRGNNEPHTKPLGLVLTHIFNHQTHHRGQTTTLLSQMGVDIGVTDILVLIPEV</sequence>
<feature type="binding site" evidence="3">
    <location>
        <position position="145"/>
    </location>
    <ligand>
        <name>a divalent metal cation</name>
        <dbReference type="ChEBI" id="CHEBI:60240"/>
    </ligand>
</feature>
<reference evidence="4" key="2">
    <citation type="submission" date="2020-09" db="EMBL/GenBank/DDBJ databases">
        <authorList>
            <person name="Sun Q."/>
            <person name="Kim S."/>
        </authorList>
    </citation>
    <scope>NUCLEOTIDE SEQUENCE</scope>
    <source>
        <strain evidence="4">KCTC 32296</strain>
    </source>
</reference>
<dbReference type="PANTHER" id="PTHR37302">
    <property type="entry name" value="SLR1116 PROTEIN"/>
    <property type="match status" value="1"/>
</dbReference>
<evidence type="ECO:0000256" key="1">
    <source>
        <dbReference type="ARBA" id="ARBA00008635"/>
    </source>
</evidence>
<comment type="similarity">
    <text evidence="1">Belongs to the DinB family.</text>
</comment>
<name>A0A918URW2_9CAUL</name>
<dbReference type="InterPro" id="IPR007837">
    <property type="entry name" value="DinB"/>
</dbReference>
<dbReference type="RefSeq" id="WP_189485645.1">
    <property type="nucleotide sequence ID" value="NZ_BMZB01000001.1"/>
</dbReference>
<gene>
    <name evidence="4" type="ORF">GCM10011273_13880</name>
</gene>
<protein>
    <submittedName>
        <fullName evidence="4">Diguanylate cyclase</fullName>
    </submittedName>
</protein>
<dbReference type="Proteomes" id="UP000662572">
    <property type="component" value="Unassembled WGS sequence"/>
</dbReference>
<evidence type="ECO:0000256" key="3">
    <source>
        <dbReference type="PIRSR" id="PIRSR607837-1"/>
    </source>
</evidence>
<comment type="caution">
    <text evidence="4">The sequence shown here is derived from an EMBL/GenBank/DDBJ whole genome shotgun (WGS) entry which is preliminary data.</text>
</comment>
<dbReference type="PANTHER" id="PTHR37302:SF1">
    <property type="entry name" value="PROTEIN DINB"/>
    <property type="match status" value="1"/>
</dbReference>
<accession>A0A918URW2</accession>